<feature type="transmembrane region" description="Helical" evidence="6">
    <location>
        <begin position="170"/>
        <end position="193"/>
    </location>
</feature>
<evidence type="ECO:0000313" key="8">
    <source>
        <dbReference type="Proteomes" id="UP000663861"/>
    </source>
</evidence>
<evidence type="ECO:0000256" key="6">
    <source>
        <dbReference type="SAM" id="Phobius"/>
    </source>
</evidence>
<gene>
    <name evidence="7" type="ORF">RDB_LOCUS35857</name>
</gene>
<keyword evidence="3 6" id="KW-1133">Transmembrane helix</keyword>
<dbReference type="PANTHER" id="PTHR34292">
    <property type="entry name" value="OUTER SPORE WALL PROTEIN LDS1"/>
    <property type="match status" value="1"/>
</dbReference>
<evidence type="ECO:0000256" key="3">
    <source>
        <dbReference type="ARBA" id="ARBA00022989"/>
    </source>
</evidence>
<dbReference type="Proteomes" id="UP000663861">
    <property type="component" value="Unassembled WGS sequence"/>
</dbReference>
<name>A0A8H2Y1R7_9AGAM</name>
<feature type="region of interest" description="Disordered" evidence="5">
    <location>
        <begin position="263"/>
        <end position="293"/>
    </location>
</feature>
<feature type="transmembrane region" description="Helical" evidence="6">
    <location>
        <begin position="59"/>
        <end position="76"/>
    </location>
</feature>
<evidence type="ECO:0000313" key="7">
    <source>
        <dbReference type="EMBL" id="CAE6438277.1"/>
    </source>
</evidence>
<protein>
    <recommendedName>
        <fullName evidence="9">Outer spore wall protein RRT8</fullName>
    </recommendedName>
</protein>
<feature type="transmembrane region" description="Helical" evidence="6">
    <location>
        <begin position="240"/>
        <end position="261"/>
    </location>
</feature>
<feature type="transmembrane region" description="Helical" evidence="6">
    <location>
        <begin position="82"/>
        <end position="102"/>
    </location>
</feature>
<keyword evidence="2 6" id="KW-0812">Transmembrane</keyword>
<keyword evidence="4 6" id="KW-0472">Membrane</keyword>
<sequence>MSETTTRHRGVTEIARSQVQTAANVGQEAVSSGAYVYPVKGIYYLLAHPRLYKPIAKPLLLSLVTNLGILVFLFTVTYLPQAAFMCIFSGPLGFITAIPLILGEAAALTNIIARTFYLGPALEDLFDETLLLQGQTALVSNGRELTTQSGSKALGRLLLKPLDRFSKDGIIRYILSIPLNFIPVVGTVFFLGYNGAKSGPGYHARFFQLKKFNEDQRKKWVSERRGAYTSFGFAALALNLIPFATLVFSCTSAVGAALWAADEEKNQGSKPDMSAVPEQDRMSNGQVKGLKEL</sequence>
<dbReference type="InterPro" id="IPR059112">
    <property type="entry name" value="CysZ/EI24"/>
</dbReference>
<dbReference type="PANTHER" id="PTHR34292:SF2">
    <property type="entry name" value="OUTER SPORE WALL PROTEIN LDS1"/>
    <property type="match status" value="1"/>
</dbReference>
<dbReference type="AlphaFoldDB" id="A0A8H2Y1R7"/>
<organism evidence="7 8">
    <name type="scientific">Rhizoctonia solani</name>
    <dbReference type="NCBI Taxonomy" id="456999"/>
    <lineage>
        <taxon>Eukaryota</taxon>
        <taxon>Fungi</taxon>
        <taxon>Dikarya</taxon>
        <taxon>Basidiomycota</taxon>
        <taxon>Agaricomycotina</taxon>
        <taxon>Agaricomycetes</taxon>
        <taxon>Cantharellales</taxon>
        <taxon>Ceratobasidiaceae</taxon>
        <taxon>Rhizoctonia</taxon>
    </lineage>
</organism>
<dbReference type="InterPro" id="IPR052786">
    <property type="entry name" value="Spore_wall_assembly"/>
</dbReference>
<comment type="subcellular location">
    <subcellularLocation>
        <location evidence="1">Membrane</location>
        <topology evidence="1">Multi-pass membrane protein</topology>
    </subcellularLocation>
</comment>
<evidence type="ECO:0000256" key="5">
    <source>
        <dbReference type="SAM" id="MobiDB-lite"/>
    </source>
</evidence>
<comment type="caution">
    <text evidence="7">The sequence shown here is derived from an EMBL/GenBank/DDBJ whole genome shotgun (WGS) entry which is preliminary data.</text>
</comment>
<evidence type="ECO:0000256" key="4">
    <source>
        <dbReference type="ARBA" id="ARBA00023136"/>
    </source>
</evidence>
<dbReference type="EMBL" id="CAJMWY010000543">
    <property type="protein sequence ID" value="CAE6438277.1"/>
    <property type="molecule type" value="Genomic_DNA"/>
</dbReference>
<dbReference type="Pfam" id="PF07264">
    <property type="entry name" value="EI24"/>
    <property type="match status" value="1"/>
</dbReference>
<proteinExistence type="predicted"/>
<reference evidence="7" key="1">
    <citation type="submission" date="2021-01" db="EMBL/GenBank/DDBJ databases">
        <authorList>
            <person name="Kaushik A."/>
        </authorList>
    </citation>
    <scope>NUCLEOTIDE SEQUENCE</scope>
    <source>
        <strain evidence="7">AG4-RS23</strain>
    </source>
</reference>
<evidence type="ECO:0008006" key="9">
    <source>
        <dbReference type="Google" id="ProtNLM"/>
    </source>
</evidence>
<accession>A0A8H2Y1R7</accession>
<evidence type="ECO:0000256" key="1">
    <source>
        <dbReference type="ARBA" id="ARBA00004141"/>
    </source>
</evidence>
<evidence type="ECO:0000256" key="2">
    <source>
        <dbReference type="ARBA" id="ARBA00022692"/>
    </source>
</evidence>